<keyword evidence="4" id="KW-1185">Reference proteome</keyword>
<dbReference type="EMBL" id="MIKG01000001">
    <property type="protein sequence ID" value="RAO64276.1"/>
    <property type="molecule type" value="Genomic_DNA"/>
</dbReference>
<keyword evidence="2" id="KW-0732">Signal</keyword>
<sequence length="171" mass="16782">MRLSTAIAALLTVGLAAAHSRRATCAAQNILDACLATENAQLSSCAATDWDCLCEQSNNVLTCYNNCPGDDGQFGAQQTMTSYCNAAKAYGTSTSSTASSSATASASSSASSTGSETSATQTGTATSGHSSSTSTATGHFTTSSQSAAAAAGTFAQGGFVAALALGLGLVF</sequence>
<comment type="caution">
    <text evidence="3">The sequence shown here is derived from an EMBL/GenBank/DDBJ whole genome shotgun (WGS) entry which is preliminary data.</text>
</comment>
<gene>
    <name evidence="3" type="ORF">BHQ10_000288</name>
</gene>
<evidence type="ECO:0000256" key="1">
    <source>
        <dbReference type="SAM" id="MobiDB-lite"/>
    </source>
</evidence>
<accession>A0A364KL49</accession>
<protein>
    <recommendedName>
        <fullName evidence="5">GPI anchored serine-threonine rich protein</fullName>
    </recommendedName>
</protein>
<evidence type="ECO:0000313" key="4">
    <source>
        <dbReference type="Proteomes" id="UP000249363"/>
    </source>
</evidence>
<dbReference type="OrthoDB" id="2507140at2759"/>
<dbReference type="AlphaFoldDB" id="A0A364KL49"/>
<dbReference type="RefSeq" id="XP_040728793.1">
    <property type="nucleotide sequence ID" value="XM_040875073.1"/>
</dbReference>
<name>A0A364KL49_TALAM</name>
<evidence type="ECO:0000313" key="3">
    <source>
        <dbReference type="EMBL" id="RAO64276.1"/>
    </source>
</evidence>
<reference evidence="3 4" key="1">
    <citation type="journal article" date="2017" name="Biotechnol. Biofuels">
        <title>Differential beta-glucosidase expression as a function of carbon source availability in Talaromyces amestolkiae: a genomic and proteomic approach.</title>
        <authorList>
            <person name="de Eugenio L.I."/>
            <person name="Mendez-Liter J.A."/>
            <person name="Nieto-Dominguez M."/>
            <person name="Alonso L."/>
            <person name="Gil-Munoz J."/>
            <person name="Barriuso J."/>
            <person name="Prieto A."/>
            <person name="Martinez M.J."/>
        </authorList>
    </citation>
    <scope>NUCLEOTIDE SEQUENCE [LARGE SCALE GENOMIC DNA]</scope>
    <source>
        <strain evidence="3 4">CIB</strain>
    </source>
</reference>
<dbReference type="STRING" id="1196081.A0A364KL49"/>
<dbReference type="Proteomes" id="UP000249363">
    <property type="component" value="Unassembled WGS sequence"/>
</dbReference>
<feature type="signal peptide" evidence="2">
    <location>
        <begin position="1"/>
        <end position="18"/>
    </location>
</feature>
<evidence type="ECO:0000256" key="2">
    <source>
        <dbReference type="SAM" id="SignalP"/>
    </source>
</evidence>
<feature type="region of interest" description="Disordered" evidence="1">
    <location>
        <begin position="105"/>
        <end position="138"/>
    </location>
</feature>
<feature type="chain" id="PRO_5016721179" description="GPI anchored serine-threonine rich protein" evidence="2">
    <location>
        <begin position="19"/>
        <end position="171"/>
    </location>
</feature>
<organism evidence="3 4">
    <name type="scientific">Talaromyces amestolkiae</name>
    <dbReference type="NCBI Taxonomy" id="1196081"/>
    <lineage>
        <taxon>Eukaryota</taxon>
        <taxon>Fungi</taxon>
        <taxon>Dikarya</taxon>
        <taxon>Ascomycota</taxon>
        <taxon>Pezizomycotina</taxon>
        <taxon>Eurotiomycetes</taxon>
        <taxon>Eurotiomycetidae</taxon>
        <taxon>Eurotiales</taxon>
        <taxon>Trichocomaceae</taxon>
        <taxon>Talaromyces</taxon>
        <taxon>Talaromyces sect. Talaromyces</taxon>
    </lineage>
</organism>
<proteinExistence type="predicted"/>
<dbReference type="GeneID" id="63789505"/>
<evidence type="ECO:0008006" key="5">
    <source>
        <dbReference type="Google" id="ProtNLM"/>
    </source>
</evidence>